<organism evidence="1 2">
    <name type="scientific">Solanum pinnatisectum</name>
    <name type="common">tansyleaf nightshade</name>
    <dbReference type="NCBI Taxonomy" id="50273"/>
    <lineage>
        <taxon>Eukaryota</taxon>
        <taxon>Viridiplantae</taxon>
        <taxon>Streptophyta</taxon>
        <taxon>Embryophyta</taxon>
        <taxon>Tracheophyta</taxon>
        <taxon>Spermatophyta</taxon>
        <taxon>Magnoliopsida</taxon>
        <taxon>eudicotyledons</taxon>
        <taxon>Gunneridae</taxon>
        <taxon>Pentapetalae</taxon>
        <taxon>asterids</taxon>
        <taxon>lamiids</taxon>
        <taxon>Solanales</taxon>
        <taxon>Solanaceae</taxon>
        <taxon>Solanoideae</taxon>
        <taxon>Solaneae</taxon>
        <taxon>Solanum</taxon>
    </lineage>
</organism>
<dbReference type="Proteomes" id="UP001311915">
    <property type="component" value="Unassembled WGS sequence"/>
</dbReference>
<dbReference type="AlphaFoldDB" id="A0AAV9M3Q3"/>
<evidence type="ECO:0000313" key="1">
    <source>
        <dbReference type="EMBL" id="KAK4732683.1"/>
    </source>
</evidence>
<gene>
    <name evidence="1" type="ORF">R3W88_025671</name>
</gene>
<proteinExistence type="predicted"/>
<dbReference type="AntiFam" id="ANF00038">
    <property type="entry name" value="Overlaps SRP RNA, same strand"/>
</dbReference>
<dbReference type="EMBL" id="JAWPEI010000003">
    <property type="protein sequence ID" value="KAK4732683.1"/>
    <property type="molecule type" value="Genomic_DNA"/>
</dbReference>
<evidence type="ECO:0000313" key="2">
    <source>
        <dbReference type="Proteomes" id="UP001311915"/>
    </source>
</evidence>
<keyword evidence="2" id="KW-1185">Reference proteome</keyword>
<sequence length="88" mass="9691">MVGLGVLISGVPCPSTELGLADQSKEWAAGVLKWSRLREAGFTEQQTVSALYSGRITRRCLPSPVTLDGLLQLNHNFFFPSTEKSFMF</sequence>
<protein>
    <submittedName>
        <fullName evidence="1">Uncharacterized protein</fullName>
    </submittedName>
</protein>
<comment type="caution">
    <text evidence="1">The sequence shown here is derived from an EMBL/GenBank/DDBJ whole genome shotgun (WGS) entry which is preliminary data.</text>
</comment>
<reference evidence="1 2" key="1">
    <citation type="submission" date="2023-10" db="EMBL/GenBank/DDBJ databases">
        <title>Genome-Wide Identification Analysis in wild type Solanum Pinnatisectum Reveals Some Genes Defensing Phytophthora Infestans.</title>
        <authorList>
            <person name="Sun C."/>
        </authorList>
    </citation>
    <scope>NUCLEOTIDE SEQUENCE [LARGE SCALE GENOMIC DNA]</scope>
    <source>
        <strain evidence="1">LQN</strain>
        <tissue evidence="1">Leaf</tissue>
    </source>
</reference>
<accession>A0AAV9M3Q3</accession>
<name>A0AAV9M3Q3_9SOLN</name>